<name>A0A4D6LD79_VIGUN</name>
<evidence type="ECO:0000313" key="2">
    <source>
        <dbReference type="Proteomes" id="UP000501690"/>
    </source>
</evidence>
<protein>
    <submittedName>
        <fullName evidence="1">Uncharacterized protein</fullName>
    </submittedName>
</protein>
<keyword evidence="2" id="KW-1185">Reference proteome</keyword>
<gene>
    <name evidence="1" type="ORF">DEO72_LG3g877</name>
</gene>
<evidence type="ECO:0000313" key="1">
    <source>
        <dbReference type="EMBL" id="QCD86356.1"/>
    </source>
</evidence>
<reference evidence="1 2" key="1">
    <citation type="submission" date="2019-04" db="EMBL/GenBank/DDBJ databases">
        <title>An improved genome assembly and genetic linkage map for asparagus bean, Vigna unguiculata ssp. sesquipedialis.</title>
        <authorList>
            <person name="Xia Q."/>
            <person name="Zhang R."/>
            <person name="Dong Y."/>
        </authorList>
    </citation>
    <scope>NUCLEOTIDE SEQUENCE [LARGE SCALE GENOMIC DNA]</scope>
    <source>
        <tissue evidence="1">Leaf</tissue>
    </source>
</reference>
<dbReference type="AlphaFoldDB" id="A0A4D6LD79"/>
<organism evidence="1 2">
    <name type="scientific">Vigna unguiculata</name>
    <name type="common">Cowpea</name>
    <dbReference type="NCBI Taxonomy" id="3917"/>
    <lineage>
        <taxon>Eukaryota</taxon>
        <taxon>Viridiplantae</taxon>
        <taxon>Streptophyta</taxon>
        <taxon>Embryophyta</taxon>
        <taxon>Tracheophyta</taxon>
        <taxon>Spermatophyta</taxon>
        <taxon>Magnoliopsida</taxon>
        <taxon>eudicotyledons</taxon>
        <taxon>Gunneridae</taxon>
        <taxon>Pentapetalae</taxon>
        <taxon>rosids</taxon>
        <taxon>fabids</taxon>
        <taxon>Fabales</taxon>
        <taxon>Fabaceae</taxon>
        <taxon>Papilionoideae</taxon>
        <taxon>50 kb inversion clade</taxon>
        <taxon>NPAAA clade</taxon>
        <taxon>indigoferoid/millettioid clade</taxon>
        <taxon>Phaseoleae</taxon>
        <taxon>Vigna</taxon>
    </lineage>
</organism>
<dbReference type="Proteomes" id="UP000501690">
    <property type="component" value="Linkage Group LG3"/>
</dbReference>
<proteinExistence type="predicted"/>
<sequence>MQCLNQQLFATDIALGGSSKCARRWEQQGGDLHRVAPGGKGMPAKRWLKYSGTGRALAPGGGQVPPGDLGLYRLAELGTMPGDFAAGYDLCALILIDNDVTLGSGDAVQ</sequence>
<accession>A0A4D6LD79</accession>
<dbReference type="EMBL" id="CP039347">
    <property type="protein sequence ID" value="QCD86356.1"/>
    <property type="molecule type" value="Genomic_DNA"/>
</dbReference>